<dbReference type="SUPFAM" id="SSF46785">
    <property type="entry name" value="Winged helix' DNA-binding domain"/>
    <property type="match status" value="1"/>
</dbReference>
<dbReference type="SUPFAM" id="SSF53067">
    <property type="entry name" value="Actin-like ATPase domain"/>
    <property type="match status" value="1"/>
</dbReference>
<keyword evidence="3" id="KW-1185">Reference proteome</keyword>
<dbReference type="InterPro" id="IPR043129">
    <property type="entry name" value="ATPase_NBD"/>
</dbReference>
<dbReference type="Pfam" id="PF13412">
    <property type="entry name" value="HTH_24"/>
    <property type="match status" value="1"/>
</dbReference>
<dbReference type="AlphaFoldDB" id="A0A430FPL6"/>
<dbReference type="InterPro" id="IPR049874">
    <property type="entry name" value="ROK_cs"/>
</dbReference>
<evidence type="ECO:0000313" key="2">
    <source>
        <dbReference type="EMBL" id="RSX54782.1"/>
    </source>
</evidence>
<name>A0A430FPL6_9BIFI</name>
<reference evidence="2 3" key="1">
    <citation type="submission" date="2018-09" db="EMBL/GenBank/DDBJ databases">
        <title>Characterization of the phylogenetic diversity of five novel species belonging to the genus Bifidobacterium.</title>
        <authorList>
            <person name="Lugli G.A."/>
            <person name="Duranti S."/>
            <person name="Milani C."/>
        </authorList>
    </citation>
    <scope>NUCLEOTIDE SEQUENCE [LARGE SCALE GENOMIC DNA]</scope>
    <source>
        <strain evidence="2 3">2036B</strain>
    </source>
</reference>
<comment type="similarity">
    <text evidence="1">Belongs to the ROK (NagC/XylR) family.</text>
</comment>
<evidence type="ECO:0000256" key="1">
    <source>
        <dbReference type="ARBA" id="ARBA00006479"/>
    </source>
</evidence>
<accession>A0A430FPL6</accession>
<dbReference type="InterPro" id="IPR036390">
    <property type="entry name" value="WH_DNA-bd_sf"/>
</dbReference>
<gene>
    <name evidence="2" type="ORF">D2E26_0836</name>
</gene>
<dbReference type="EMBL" id="QXGM01000002">
    <property type="protein sequence ID" value="RSX54782.1"/>
    <property type="molecule type" value="Genomic_DNA"/>
</dbReference>
<evidence type="ECO:0000313" key="3">
    <source>
        <dbReference type="Proteomes" id="UP000287609"/>
    </source>
</evidence>
<dbReference type="OrthoDB" id="5174513at2"/>
<dbReference type="InterPro" id="IPR036388">
    <property type="entry name" value="WH-like_DNA-bd_sf"/>
</dbReference>
<dbReference type="Proteomes" id="UP000287609">
    <property type="component" value="Unassembled WGS sequence"/>
</dbReference>
<dbReference type="PANTHER" id="PTHR18964:SF149">
    <property type="entry name" value="BIFUNCTIONAL UDP-N-ACETYLGLUCOSAMINE 2-EPIMERASE_N-ACETYLMANNOSAMINE KINASE"/>
    <property type="match status" value="1"/>
</dbReference>
<organism evidence="2 3">
    <name type="scientific">Bifidobacterium dolichotidis</name>
    <dbReference type="NCBI Taxonomy" id="2306976"/>
    <lineage>
        <taxon>Bacteria</taxon>
        <taxon>Bacillati</taxon>
        <taxon>Actinomycetota</taxon>
        <taxon>Actinomycetes</taxon>
        <taxon>Bifidobacteriales</taxon>
        <taxon>Bifidobacteriaceae</taxon>
        <taxon>Bifidobacterium</taxon>
    </lineage>
</organism>
<sequence>MARRQISQATLSEHNRSRVLHYLFRNGTVSRANIAKALELTPAAITKITAKLLESGLIEETGDLEGKDRRRSIGIRLNTHAFHIASVKFARTLIRIGLFDLAGNELEMSEITAIDHRQIPEAVESVRAKLNAMIRADARIAAIGMAVPGPYLRRTGRTAMVSSMQEWRSVNFIDEFSHAFRVPVVIEQDARAGALAFRLFDSEHTNRHLAYYLIGEGVGLGVIDGDDTINGELGAATEIGHVSIDYDGPLCECGNHGCLECYCSAVAIHNEVNKLGLIEDSENLTHRAVCEMLFHLAFSGNSEAIDLVQRIGTYVGYGAVSIINAFNPKRIMIGDIVAGGGDLLLSAVQKVVNERVLPELAAATEIQITGPENDATARGAAAVAIEQLLSNPSEFVDVL</sequence>
<dbReference type="Gene3D" id="3.30.420.40">
    <property type="match status" value="2"/>
</dbReference>
<proteinExistence type="inferred from homology"/>
<dbReference type="Gene3D" id="1.10.10.10">
    <property type="entry name" value="Winged helix-like DNA-binding domain superfamily/Winged helix DNA-binding domain"/>
    <property type="match status" value="1"/>
</dbReference>
<dbReference type="Pfam" id="PF00480">
    <property type="entry name" value="ROK"/>
    <property type="match status" value="1"/>
</dbReference>
<protein>
    <submittedName>
        <fullName evidence="2">NagC family transcriptional regulator</fullName>
    </submittedName>
</protein>
<comment type="caution">
    <text evidence="2">The sequence shown here is derived from an EMBL/GenBank/DDBJ whole genome shotgun (WGS) entry which is preliminary data.</text>
</comment>
<dbReference type="PANTHER" id="PTHR18964">
    <property type="entry name" value="ROK (REPRESSOR, ORF, KINASE) FAMILY"/>
    <property type="match status" value="1"/>
</dbReference>
<dbReference type="RefSeq" id="WP_125963483.1">
    <property type="nucleotide sequence ID" value="NZ_QXGM01000002.1"/>
</dbReference>
<dbReference type="PROSITE" id="PS01125">
    <property type="entry name" value="ROK"/>
    <property type="match status" value="1"/>
</dbReference>
<dbReference type="InterPro" id="IPR000600">
    <property type="entry name" value="ROK"/>
</dbReference>